<dbReference type="Proteomes" id="UP000029452">
    <property type="component" value="Unassembled WGS sequence"/>
</dbReference>
<proteinExistence type="predicted"/>
<dbReference type="AlphaFoldDB" id="A0A094X3L7"/>
<dbReference type="PATRIC" id="fig|178606.4.peg.2123"/>
<dbReference type="EMBL" id="JPGK01000008">
    <property type="protein sequence ID" value="KGA93174.1"/>
    <property type="molecule type" value="Genomic_DNA"/>
</dbReference>
<reference evidence="1 2" key="1">
    <citation type="submission" date="2014-06" db="EMBL/GenBank/DDBJ databases">
        <title>Draft genome sequence of iron oxidizing acidophile Leptospirillum ferriphilum DSM14647.</title>
        <authorList>
            <person name="Cardenas J.P."/>
            <person name="Lazcano M."/>
            <person name="Ossandon F.J."/>
            <person name="Corbett M."/>
            <person name="Holmes D.S."/>
            <person name="Watkin E."/>
        </authorList>
    </citation>
    <scope>NUCLEOTIDE SEQUENCE [LARGE SCALE GENOMIC DNA]</scope>
    <source>
        <strain evidence="1 2">DSM 14647</strain>
    </source>
</reference>
<comment type="caution">
    <text evidence="1">The sequence shown here is derived from an EMBL/GenBank/DDBJ whole genome shotgun (WGS) entry which is preliminary data.</text>
</comment>
<evidence type="ECO:0000313" key="2">
    <source>
        <dbReference type="Proteomes" id="UP000029452"/>
    </source>
</evidence>
<gene>
    <name evidence="1" type="ORF">LptCag_1869</name>
</gene>
<dbReference type="SUPFAM" id="SSF52540">
    <property type="entry name" value="P-loop containing nucleoside triphosphate hydrolases"/>
    <property type="match status" value="1"/>
</dbReference>
<evidence type="ECO:0000313" key="1">
    <source>
        <dbReference type="EMBL" id="KGA93174.1"/>
    </source>
</evidence>
<sequence length="179" mass="20003">MGTDTCFLPAKEPLPSPLRVFIPRSSSPDALSSFLARELLRGQKAILLSADNRFRPDLLMQKAREAGQTPENVLSRLLISRAFTIHQLQETISDRLEPALQESGATLVVVTGILPLFADEAVETREAFRVLEILLESLKRLARPDRRILAPILLPLPPSRRARTLFARLHGPRRTKGDV</sequence>
<dbReference type="RefSeq" id="WP_023525700.1">
    <property type="nucleotide sequence ID" value="NZ_JBPKCJ010000003.1"/>
</dbReference>
<protein>
    <submittedName>
        <fullName evidence="1">Uncharacterized protein</fullName>
    </submittedName>
</protein>
<dbReference type="OrthoDB" id="9901306at2"/>
<organism evidence="1 2">
    <name type="scientific">Leptospirillum ferriphilum</name>
    <dbReference type="NCBI Taxonomy" id="178606"/>
    <lineage>
        <taxon>Bacteria</taxon>
        <taxon>Pseudomonadati</taxon>
        <taxon>Nitrospirota</taxon>
        <taxon>Nitrospiria</taxon>
        <taxon>Nitrospirales</taxon>
        <taxon>Nitrospiraceae</taxon>
        <taxon>Leptospirillum</taxon>
    </lineage>
</organism>
<dbReference type="InterPro" id="IPR027417">
    <property type="entry name" value="P-loop_NTPase"/>
</dbReference>
<accession>A0A094X3L7</accession>
<dbReference type="Gene3D" id="3.40.50.300">
    <property type="entry name" value="P-loop containing nucleotide triphosphate hydrolases"/>
    <property type="match status" value="1"/>
</dbReference>
<name>A0A094X3L7_9BACT</name>